<comment type="caution">
    <text evidence="1">The sequence shown here is derived from an EMBL/GenBank/DDBJ whole genome shotgun (WGS) entry which is preliminary data.</text>
</comment>
<dbReference type="SUPFAM" id="SSF56784">
    <property type="entry name" value="HAD-like"/>
    <property type="match status" value="1"/>
</dbReference>
<dbReference type="Pfam" id="PF00702">
    <property type="entry name" value="Hydrolase"/>
    <property type="match status" value="1"/>
</dbReference>
<protein>
    <submittedName>
        <fullName evidence="1">TIGR01548 family HAD-type hydrolase</fullName>
    </submittedName>
</protein>
<evidence type="ECO:0000313" key="1">
    <source>
        <dbReference type="EMBL" id="TGG96206.1"/>
    </source>
</evidence>
<proteinExistence type="predicted"/>
<dbReference type="InterPro" id="IPR006438">
    <property type="entry name" value="HAD-SF_TIGR01548"/>
</dbReference>
<dbReference type="EMBL" id="SRMO01000026">
    <property type="protein sequence ID" value="TGG96206.1"/>
    <property type="molecule type" value="Genomic_DNA"/>
</dbReference>
<dbReference type="Gene3D" id="3.40.50.1000">
    <property type="entry name" value="HAD superfamily/HAD-like"/>
    <property type="match status" value="1"/>
</dbReference>
<gene>
    <name evidence="1" type="ORF">ERJ67_01380</name>
</gene>
<sequence>MALRALLLLDIDGVLRDVAGSYRRAIADTVEHYSGWRPDARAIDALKAEGLWNNDWQAAEELLHRRRKAAGGFALPPFAALVEVFSGFYFGGDPAADPLTWHGHIRDEPLLVTTDFFHQLSAAGIGWGFVSGAEPSSARFVLERRLELVLPPLLAMGDAPDKPDPTGFLQLAEQLAQAGDRPLTRLPVAYIGDTVADVMTVVRARQVRPELSLKALAVLPPHVARAEPAIAAAYGRRLRDAGGDRVLTRIDQLTPSTLLDWLGCP</sequence>
<accession>A0A524RQT5</accession>
<keyword evidence="1" id="KW-0378">Hydrolase</keyword>
<dbReference type="InterPro" id="IPR036412">
    <property type="entry name" value="HAD-like_sf"/>
</dbReference>
<name>A0A524RQT5_9CHRO</name>
<dbReference type="CDD" id="cd01427">
    <property type="entry name" value="HAD_like"/>
    <property type="match status" value="1"/>
</dbReference>
<dbReference type="AlphaFoldDB" id="A0A524RQT5"/>
<dbReference type="Proteomes" id="UP000317990">
    <property type="component" value="Unassembled WGS sequence"/>
</dbReference>
<evidence type="ECO:0000313" key="2">
    <source>
        <dbReference type="Proteomes" id="UP000317990"/>
    </source>
</evidence>
<dbReference type="GO" id="GO:0016787">
    <property type="term" value="F:hydrolase activity"/>
    <property type="evidence" value="ECO:0007669"/>
    <property type="project" value="UniProtKB-KW"/>
</dbReference>
<reference evidence="1 2" key="1">
    <citation type="journal article" date="2019" name="mSystems">
        <title>Life at home and on the roam: Genomic adaptions reflect the dual lifestyle of an intracellular, facultative symbiont.</title>
        <authorList>
            <person name="Burgsdorf I."/>
        </authorList>
    </citation>
    <scope>NUCLEOTIDE SEQUENCE [LARGE SCALE GENOMIC DNA]</scope>
    <source>
        <strain evidence="1">277cV</strain>
    </source>
</reference>
<dbReference type="InterPro" id="IPR023214">
    <property type="entry name" value="HAD_sf"/>
</dbReference>
<organism evidence="1 2">
    <name type="scientific">Aphanocapsa feldmannii 277cV</name>
    <dbReference type="NCBI Taxonomy" id="2507553"/>
    <lineage>
        <taxon>Bacteria</taxon>
        <taxon>Bacillati</taxon>
        <taxon>Cyanobacteriota</taxon>
        <taxon>Cyanophyceae</taxon>
        <taxon>Oscillatoriophycideae</taxon>
        <taxon>Chroococcales</taxon>
        <taxon>Microcystaceae</taxon>
        <taxon>Aphanocapsa</taxon>
    </lineage>
</organism>
<dbReference type="NCBIfam" id="TIGR01548">
    <property type="entry name" value="HAD-SF-IA-hyp1"/>
    <property type="match status" value="1"/>
</dbReference>